<accession>A0A0D8XMR9</accession>
<evidence type="ECO:0000313" key="3">
    <source>
        <dbReference type="Proteomes" id="UP000053766"/>
    </source>
</evidence>
<sequence length="618" mass="68658">MVSLSVLGFRNLTISVINFFCREQGLDGDKLLHVAGGPHTGLIINKLSGYIPGEFRNNVELYFSVWLSDGHERKQEKRTMKFSLGNDVELQEGRSVVHNFFKQLMTGFPKDYVSFMMRVLKMMQNGFPTIQRIDIDFSIVSEKEMVTIPDAAQYGTFFSCCRLFVDIFCSFSCIHKKQTFLQDSGSEVEEVTAGHIQELLEHAFPNGLTVSVMTDALRTSNDEVIRYLKELEALGIAQRVEDEWLRVDTRNVDAVARAPHSLSNQPTVAIITCLFVEKQAVDALIDERSMVHKASELFLPHILKQMSDQAYSTNQSRYDYKSGGDSNVYTMGRIGQHRVVATKLASVGDSREATTSAGSITTRLLGNFQNIEHVFVVGVGGAVPHFTDAKRHARLGDVVISASMPDAYIYAPDLMIDRKTEAVSGFYVRQVVVIKLIKFLKWNPMDHIIQQIVADGGDELVHKWNETTTEALSRLKETSSDFDFSMPAPETDVLALPVGGGNVVVLPHPNQDTRKGAEVHLGAVGAMANFRRHVEDNEESIGALRAKFGEDFEVRAMDAGFDSVIAAIAGSRIDSWALIRGIADYQHGLSRASKLWQAHSAARAAAMLRVIIERLPAP</sequence>
<dbReference type="PANTHER" id="PTHR47705">
    <property type="entry name" value="AGAP000321-PA"/>
    <property type="match status" value="1"/>
</dbReference>
<dbReference type="InterPro" id="IPR035994">
    <property type="entry name" value="Nucleoside_phosphorylase_sf"/>
</dbReference>
<dbReference type="InterPro" id="IPR055121">
    <property type="entry name" value="HTH_69"/>
</dbReference>
<dbReference type="Gene3D" id="3.40.50.1580">
    <property type="entry name" value="Nucleoside phosphorylase domain"/>
    <property type="match status" value="1"/>
</dbReference>
<evidence type="ECO:0000313" key="2">
    <source>
        <dbReference type="EMBL" id="KJH45820.1"/>
    </source>
</evidence>
<dbReference type="Proteomes" id="UP000053766">
    <property type="component" value="Unassembled WGS sequence"/>
</dbReference>
<dbReference type="GO" id="GO:0003824">
    <property type="term" value="F:catalytic activity"/>
    <property type="evidence" value="ECO:0007669"/>
    <property type="project" value="InterPro"/>
</dbReference>
<dbReference type="EMBL" id="KN716385">
    <property type="protein sequence ID" value="KJH45820.1"/>
    <property type="molecule type" value="Genomic_DNA"/>
</dbReference>
<dbReference type="Pfam" id="PF22979">
    <property type="entry name" value="HTH_69"/>
    <property type="match status" value="1"/>
</dbReference>
<keyword evidence="3" id="KW-1185">Reference proteome</keyword>
<gene>
    <name evidence="2" type="ORF">DICVIV_08144</name>
</gene>
<dbReference type="OrthoDB" id="1577640at2759"/>
<organism evidence="2 3">
    <name type="scientific">Dictyocaulus viviparus</name>
    <name type="common">Bovine lungworm</name>
    <dbReference type="NCBI Taxonomy" id="29172"/>
    <lineage>
        <taxon>Eukaryota</taxon>
        <taxon>Metazoa</taxon>
        <taxon>Ecdysozoa</taxon>
        <taxon>Nematoda</taxon>
        <taxon>Chromadorea</taxon>
        <taxon>Rhabditida</taxon>
        <taxon>Rhabditina</taxon>
        <taxon>Rhabditomorpha</taxon>
        <taxon>Strongyloidea</taxon>
        <taxon>Metastrongylidae</taxon>
        <taxon>Dictyocaulus</taxon>
    </lineage>
</organism>
<dbReference type="STRING" id="29172.A0A0D8XMR9"/>
<name>A0A0D8XMR9_DICVI</name>
<proteinExistence type="predicted"/>
<dbReference type="PANTHER" id="PTHR47705:SF1">
    <property type="entry name" value="PNP_UDP_1 DOMAIN-CONTAINING PROTEIN"/>
    <property type="match status" value="1"/>
</dbReference>
<feature type="domain" description="Winged helix-turn-helix" evidence="1">
    <location>
        <begin position="182"/>
        <end position="248"/>
    </location>
</feature>
<protein>
    <recommendedName>
        <fullName evidence="1">Winged helix-turn-helix domain-containing protein</fullName>
    </recommendedName>
</protein>
<evidence type="ECO:0000259" key="1">
    <source>
        <dbReference type="Pfam" id="PF22979"/>
    </source>
</evidence>
<dbReference type="AlphaFoldDB" id="A0A0D8XMR9"/>
<reference evidence="2 3" key="1">
    <citation type="submission" date="2013-11" db="EMBL/GenBank/DDBJ databases">
        <title>Draft genome of the bovine lungworm Dictyocaulus viviparus.</title>
        <authorList>
            <person name="Mitreva M."/>
        </authorList>
    </citation>
    <scope>NUCLEOTIDE SEQUENCE [LARGE SCALE GENOMIC DNA]</scope>
    <source>
        <strain evidence="2 3">HannoverDv2000</strain>
    </source>
</reference>
<reference evidence="3" key="2">
    <citation type="journal article" date="2016" name="Sci. Rep.">
        <title>Dictyocaulus viviparus genome, variome and transcriptome elucidate lungworm biology and support future intervention.</title>
        <authorList>
            <person name="McNulty S.N."/>
            <person name="Strube C."/>
            <person name="Rosa B.A."/>
            <person name="Martin J.C."/>
            <person name="Tyagi R."/>
            <person name="Choi Y.J."/>
            <person name="Wang Q."/>
            <person name="Hallsworth Pepin K."/>
            <person name="Zhang X."/>
            <person name="Ozersky P."/>
            <person name="Wilson R.K."/>
            <person name="Sternberg P.W."/>
            <person name="Gasser R.B."/>
            <person name="Mitreva M."/>
        </authorList>
    </citation>
    <scope>NUCLEOTIDE SEQUENCE [LARGE SCALE GENOMIC DNA]</scope>
    <source>
        <strain evidence="3">HannoverDv2000</strain>
    </source>
</reference>
<dbReference type="GO" id="GO:0009116">
    <property type="term" value="P:nucleoside metabolic process"/>
    <property type="evidence" value="ECO:0007669"/>
    <property type="project" value="InterPro"/>
</dbReference>